<dbReference type="EMBL" id="AP014633">
    <property type="protein sequence ID" value="BAP57841.1"/>
    <property type="molecule type" value="Genomic_DNA"/>
</dbReference>
<keyword evidence="7" id="KW-1185">Reference proteome</keyword>
<dbReference type="PIRSF" id="PIRSF004761">
    <property type="entry name" value="Hydrgn_mat_HypA"/>
    <property type="match status" value="1"/>
</dbReference>
<dbReference type="AlphaFoldDB" id="A0A090BW20"/>
<evidence type="ECO:0000256" key="2">
    <source>
        <dbReference type="ARBA" id="ARBA00022596"/>
    </source>
</evidence>
<dbReference type="GO" id="GO:0051604">
    <property type="term" value="P:protein maturation"/>
    <property type="evidence" value="ECO:0007669"/>
    <property type="project" value="InterPro"/>
</dbReference>
<dbReference type="GO" id="GO:0016151">
    <property type="term" value="F:nickel cation binding"/>
    <property type="evidence" value="ECO:0007669"/>
    <property type="project" value="UniProtKB-UniRule"/>
</dbReference>
<reference evidence="6" key="1">
    <citation type="journal article" date="2014" name="ISME J.">
        <title>Ecophysiology of Thioploca ingrica as revealed by the complete genome sequence supplemented with proteomic evidence.</title>
        <authorList>
            <person name="Kojima H."/>
            <person name="Ogura Y."/>
            <person name="Yamamoto N."/>
            <person name="Togashi T."/>
            <person name="Mori H."/>
            <person name="Watanabe T."/>
            <person name="Nemoto F."/>
            <person name="Kurokawa K."/>
            <person name="Hayashi T."/>
            <person name="Fukui M."/>
        </authorList>
    </citation>
    <scope>NUCLEOTIDE SEQUENCE [LARGE SCALE GENOMIC DNA]</scope>
</reference>
<dbReference type="InterPro" id="IPR000688">
    <property type="entry name" value="HypA/HybF"/>
</dbReference>
<name>A0A090BW20_9GAMM</name>
<evidence type="ECO:0000256" key="4">
    <source>
        <dbReference type="ARBA" id="ARBA00022833"/>
    </source>
</evidence>
<feature type="binding site" evidence="5">
    <location>
        <position position="89"/>
    </location>
    <ligand>
        <name>Zn(2+)</name>
        <dbReference type="ChEBI" id="CHEBI:29105"/>
    </ligand>
</feature>
<dbReference type="Proteomes" id="UP000031623">
    <property type="component" value="Chromosome"/>
</dbReference>
<dbReference type="PANTHER" id="PTHR34535:SF3">
    <property type="entry name" value="HYDROGENASE MATURATION FACTOR HYPA"/>
    <property type="match status" value="1"/>
</dbReference>
<dbReference type="HAMAP" id="MF_00213">
    <property type="entry name" value="HypA_HybF"/>
    <property type="match status" value="1"/>
</dbReference>
<dbReference type="Pfam" id="PF01155">
    <property type="entry name" value="HypA"/>
    <property type="match status" value="1"/>
</dbReference>
<evidence type="ECO:0000256" key="1">
    <source>
        <dbReference type="ARBA" id="ARBA00010748"/>
    </source>
</evidence>
<evidence type="ECO:0000313" key="6">
    <source>
        <dbReference type="EMBL" id="BAP57841.1"/>
    </source>
</evidence>
<dbReference type="STRING" id="40754.THII_3544"/>
<dbReference type="Gene3D" id="3.30.2320.80">
    <property type="match status" value="1"/>
</dbReference>
<feature type="binding site" evidence="5">
    <location>
        <position position="2"/>
    </location>
    <ligand>
        <name>Ni(2+)</name>
        <dbReference type="ChEBI" id="CHEBI:49786"/>
    </ligand>
</feature>
<protein>
    <recommendedName>
        <fullName evidence="5">Hydrogenase maturation factor HypA</fullName>
    </recommendedName>
</protein>
<dbReference type="GO" id="GO:0008270">
    <property type="term" value="F:zinc ion binding"/>
    <property type="evidence" value="ECO:0007669"/>
    <property type="project" value="UniProtKB-UniRule"/>
</dbReference>
<gene>
    <name evidence="5" type="primary">hypA</name>
    <name evidence="6" type="ORF">THII_3544</name>
</gene>
<dbReference type="PANTHER" id="PTHR34535">
    <property type="entry name" value="HYDROGENASE MATURATION FACTOR HYPA"/>
    <property type="match status" value="1"/>
</dbReference>
<evidence type="ECO:0000256" key="3">
    <source>
        <dbReference type="ARBA" id="ARBA00022723"/>
    </source>
</evidence>
<dbReference type="PROSITE" id="PS01249">
    <property type="entry name" value="HYPA"/>
    <property type="match status" value="1"/>
</dbReference>
<feature type="binding site" evidence="5">
    <location>
        <position position="76"/>
    </location>
    <ligand>
        <name>Zn(2+)</name>
        <dbReference type="ChEBI" id="CHEBI:29105"/>
    </ligand>
</feature>
<dbReference type="HOGENOM" id="CLU_126929_6_0_6"/>
<evidence type="ECO:0000256" key="5">
    <source>
        <dbReference type="HAMAP-Rule" id="MF_00213"/>
    </source>
</evidence>
<keyword evidence="4 5" id="KW-0862">Zinc</keyword>
<comment type="function">
    <text evidence="5">Involved in the maturation of [NiFe] hydrogenases. Required for nickel insertion into the metal center of the hydrogenase.</text>
</comment>
<feature type="binding site" evidence="5">
    <location>
        <position position="73"/>
    </location>
    <ligand>
        <name>Zn(2+)</name>
        <dbReference type="ChEBI" id="CHEBI:29105"/>
    </ligand>
</feature>
<evidence type="ECO:0000313" key="7">
    <source>
        <dbReference type="Proteomes" id="UP000031623"/>
    </source>
</evidence>
<accession>A0A090BW20</accession>
<dbReference type="InterPro" id="IPR020538">
    <property type="entry name" value="Hydgase_Ni_incorp_HypA/HybF_CS"/>
</dbReference>
<keyword evidence="3 5" id="KW-0479">Metal-binding</keyword>
<dbReference type="KEGG" id="tig:THII_3544"/>
<feature type="binding site" evidence="5">
    <location>
        <position position="92"/>
    </location>
    <ligand>
        <name>Zn(2+)</name>
        <dbReference type="ChEBI" id="CHEBI:29105"/>
    </ligand>
</feature>
<keyword evidence="2 5" id="KW-0533">Nickel</keyword>
<proteinExistence type="inferred from homology"/>
<dbReference type="OrthoDB" id="288014at2"/>
<comment type="similarity">
    <text evidence="1 5">Belongs to the HypA/HybF family.</text>
</comment>
<sequence length="114" mass="12305">MHELSICQDLLMQVTALAAQHQAQSVSLIIVQMGPLCGVVPELLEQAFTIAKAATVAEQAELILETLPVRVRCQSCGAESEVVPNCLICKTCGNWQTQLISGDEMLLARVELVT</sequence>
<organism evidence="6 7">
    <name type="scientific">Thioploca ingrica</name>
    <dbReference type="NCBI Taxonomy" id="40754"/>
    <lineage>
        <taxon>Bacteria</taxon>
        <taxon>Pseudomonadati</taxon>
        <taxon>Pseudomonadota</taxon>
        <taxon>Gammaproteobacteria</taxon>
        <taxon>Thiotrichales</taxon>
        <taxon>Thiotrichaceae</taxon>
        <taxon>Thioploca</taxon>
    </lineage>
</organism>